<evidence type="ECO:0000259" key="13">
    <source>
        <dbReference type="Pfam" id="PF01288"/>
    </source>
</evidence>
<protein>
    <recommendedName>
        <fullName evidence="4">2-amino-4-hydroxy-6-hydroxymethyldihydropteridine pyrophosphokinase</fullName>
        <ecNumber evidence="3">2.7.6.3</ecNumber>
    </recommendedName>
    <alternativeName>
        <fullName evidence="11">6-hydroxymethyl-7,8-dihydropterin pyrophosphokinase</fullName>
    </alternativeName>
    <alternativeName>
        <fullName evidence="12">7,8-dihydro-6-hydroxymethylpterin-pyrophosphokinase</fullName>
    </alternativeName>
</protein>
<evidence type="ECO:0000256" key="8">
    <source>
        <dbReference type="ARBA" id="ARBA00022840"/>
    </source>
</evidence>
<evidence type="ECO:0000256" key="2">
    <source>
        <dbReference type="ARBA" id="ARBA00005810"/>
    </source>
</evidence>
<keyword evidence="8" id="KW-0067">ATP-binding</keyword>
<name>A0A1I3X2T4_9RHOB</name>
<dbReference type="UniPathway" id="UPA00077">
    <property type="reaction ID" value="UER00155"/>
</dbReference>
<dbReference type="EC" id="2.7.6.3" evidence="3"/>
<evidence type="ECO:0000313" key="14">
    <source>
        <dbReference type="EMBL" id="SFK13903.1"/>
    </source>
</evidence>
<comment type="function">
    <text evidence="10">Catalyzes the transfer of pyrophosphate from adenosine triphosphate (ATP) to 6-hydroxymethyl-7,8-dihydropterin, an enzymatic step in folate biosynthesis pathway.</text>
</comment>
<dbReference type="AlphaFoldDB" id="A0A1I3X2T4"/>
<dbReference type="GO" id="GO:0005524">
    <property type="term" value="F:ATP binding"/>
    <property type="evidence" value="ECO:0007669"/>
    <property type="project" value="UniProtKB-KW"/>
</dbReference>
<evidence type="ECO:0000256" key="12">
    <source>
        <dbReference type="ARBA" id="ARBA00033413"/>
    </source>
</evidence>
<dbReference type="InterPro" id="IPR000550">
    <property type="entry name" value="Hppk"/>
</dbReference>
<comment type="similarity">
    <text evidence="2">Belongs to the HPPK family.</text>
</comment>
<dbReference type="STRING" id="588602.SAMN04487991_3951"/>
<evidence type="ECO:0000256" key="4">
    <source>
        <dbReference type="ARBA" id="ARBA00016218"/>
    </source>
</evidence>
<evidence type="ECO:0000256" key="9">
    <source>
        <dbReference type="ARBA" id="ARBA00022909"/>
    </source>
</evidence>
<dbReference type="GO" id="GO:0046654">
    <property type="term" value="P:tetrahydrofolate biosynthetic process"/>
    <property type="evidence" value="ECO:0007669"/>
    <property type="project" value="UniProtKB-UniPathway"/>
</dbReference>
<accession>A0A1I3X2T4</accession>
<sequence>MVEILPRETPVDWAKIRAWVAFGANLPSDNGAPIETLKAAVEGLRAEGIRLCGLSRIYETPCFPAGAGPDYINCVMELSSSYAPEDLLRALHRVEQDLGRVRKRRWAGRTIDLDLLAMDQQVLPDAKSVKLWIDLPICEQSVRAPDQLILPHPRIQDRSFMLIPFADLAPDWRHPLLGKTVQEMLDARPESEKTEVKALEGVEIPLD</sequence>
<evidence type="ECO:0000256" key="3">
    <source>
        <dbReference type="ARBA" id="ARBA00013253"/>
    </source>
</evidence>
<dbReference type="GO" id="GO:0046656">
    <property type="term" value="P:folic acid biosynthetic process"/>
    <property type="evidence" value="ECO:0007669"/>
    <property type="project" value="UniProtKB-KW"/>
</dbReference>
<evidence type="ECO:0000256" key="1">
    <source>
        <dbReference type="ARBA" id="ARBA00005051"/>
    </source>
</evidence>
<dbReference type="Proteomes" id="UP000199630">
    <property type="component" value="Unassembled WGS sequence"/>
</dbReference>
<comment type="pathway">
    <text evidence="1">Cofactor biosynthesis; tetrahydrofolate biosynthesis; 2-amino-4-hydroxy-6-hydroxymethyl-7,8-dihydropteridine diphosphate from 7,8-dihydroneopterin triphosphate: step 4/4.</text>
</comment>
<evidence type="ECO:0000313" key="15">
    <source>
        <dbReference type="Proteomes" id="UP000199630"/>
    </source>
</evidence>
<dbReference type="Gene3D" id="3.30.70.560">
    <property type="entry name" value="7,8-Dihydro-6-hydroxymethylpterin-pyrophosphokinase HPPK"/>
    <property type="match status" value="1"/>
</dbReference>
<evidence type="ECO:0000256" key="6">
    <source>
        <dbReference type="ARBA" id="ARBA00022741"/>
    </source>
</evidence>
<feature type="domain" description="7,8-dihydro-6-hydroxymethylpterin-pyrophosphokinase" evidence="13">
    <location>
        <begin position="20"/>
        <end position="170"/>
    </location>
</feature>
<dbReference type="InterPro" id="IPR035907">
    <property type="entry name" value="Hppk_sf"/>
</dbReference>
<dbReference type="OrthoDB" id="9808041at2"/>
<keyword evidence="5" id="KW-0808">Transferase</keyword>
<gene>
    <name evidence="14" type="ORF">SAMN04487991_3951</name>
</gene>
<keyword evidence="7 14" id="KW-0418">Kinase</keyword>
<organism evidence="14 15">
    <name type="scientific">Celeribacter neptunius</name>
    <dbReference type="NCBI Taxonomy" id="588602"/>
    <lineage>
        <taxon>Bacteria</taxon>
        <taxon>Pseudomonadati</taxon>
        <taxon>Pseudomonadota</taxon>
        <taxon>Alphaproteobacteria</taxon>
        <taxon>Rhodobacterales</taxon>
        <taxon>Roseobacteraceae</taxon>
        <taxon>Celeribacter</taxon>
    </lineage>
</organism>
<keyword evidence="9" id="KW-0289">Folate biosynthesis</keyword>
<evidence type="ECO:0000256" key="5">
    <source>
        <dbReference type="ARBA" id="ARBA00022679"/>
    </source>
</evidence>
<dbReference type="SUPFAM" id="SSF55083">
    <property type="entry name" value="6-hydroxymethyl-7,8-dihydropterin pyrophosphokinase, HPPK"/>
    <property type="match status" value="1"/>
</dbReference>
<dbReference type="Pfam" id="PF01288">
    <property type="entry name" value="HPPK"/>
    <property type="match status" value="1"/>
</dbReference>
<evidence type="ECO:0000256" key="10">
    <source>
        <dbReference type="ARBA" id="ARBA00029409"/>
    </source>
</evidence>
<reference evidence="15" key="1">
    <citation type="submission" date="2016-10" db="EMBL/GenBank/DDBJ databases">
        <authorList>
            <person name="Varghese N."/>
            <person name="Submissions S."/>
        </authorList>
    </citation>
    <scope>NUCLEOTIDE SEQUENCE [LARGE SCALE GENOMIC DNA]</scope>
    <source>
        <strain evidence="15">DSM 26471</strain>
    </source>
</reference>
<dbReference type="CDD" id="cd00483">
    <property type="entry name" value="HPPK"/>
    <property type="match status" value="1"/>
</dbReference>
<keyword evidence="6" id="KW-0547">Nucleotide-binding</keyword>
<dbReference type="GO" id="GO:0003848">
    <property type="term" value="F:2-amino-4-hydroxy-6-hydroxymethyldihydropteridine diphosphokinase activity"/>
    <property type="evidence" value="ECO:0007669"/>
    <property type="project" value="UniProtKB-EC"/>
</dbReference>
<dbReference type="GO" id="GO:0016301">
    <property type="term" value="F:kinase activity"/>
    <property type="evidence" value="ECO:0007669"/>
    <property type="project" value="UniProtKB-KW"/>
</dbReference>
<dbReference type="NCBIfam" id="TIGR01498">
    <property type="entry name" value="folK"/>
    <property type="match status" value="1"/>
</dbReference>
<dbReference type="RefSeq" id="WP_090062813.1">
    <property type="nucleotide sequence ID" value="NZ_FORH01000009.1"/>
</dbReference>
<keyword evidence="15" id="KW-1185">Reference proteome</keyword>
<evidence type="ECO:0000256" key="11">
    <source>
        <dbReference type="ARBA" id="ARBA00029766"/>
    </source>
</evidence>
<dbReference type="PANTHER" id="PTHR43071">
    <property type="entry name" value="2-AMINO-4-HYDROXY-6-HYDROXYMETHYLDIHYDROPTERIDINE PYROPHOSPHOKINASE"/>
    <property type="match status" value="1"/>
</dbReference>
<dbReference type="PANTHER" id="PTHR43071:SF1">
    <property type="entry name" value="2-AMINO-4-HYDROXY-6-HYDROXYMETHYLDIHYDROPTERIDINE PYROPHOSPHOKINASE"/>
    <property type="match status" value="1"/>
</dbReference>
<proteinExistence type="inferred from homology"/>
<dbReference type="EMBL" id="FORH01000009">
    <property type="protein sequence ID" value="SFK13903.1"/>
    <property type="molecule type" value="Genomic_DNA"/>
</dbReference>
<evidence type="ECO:0000256" key="7">
    <source>
        <dbReference type="ARBA" id="ARBA00022777"/>
    </source>
</evidence>